<keyword evidence="2" id="KW-0732">Signal</keyword>
<protein>
    <recommendedName>
        <fullName evidence="6">MANSC domain-containing protein</fullName>
    </recommendedName>
</protein>
<name>A0AAD9QLX0_ACRCE</name>
<keyword evidence="5" id="KW-1133">Transmembrane helix</keyword>
<dbReference type="GO" id="GO:0031410">
    <property type="term" value="C:cytoplasmic vesicle"/>
    <property type="evidence" value="ECO:0007669"/>
    <property type="project" value="TreeGrafter"/>
</dbReference>
<dbReference type="InterPro" id="IPR011106">
    <property type="entry name" value="MANSC_N"/>
</dbReference>
<dbReference type="InterPro" id="IPR013980">
    <property type="entry name" value="MANSC_dom"/>
</dbReference>
<dbReference type="EMBL" id="JARQWQ010000024">
    <property type="protein sequence ID" value="KAK2563743.1"/>
    <property type="molecule type" value="Genomic_DNA"/>
</dbReference>
<reference evidence="7" key="1">
    <citation type="journal article" date="2023" name="G3 (Bethesda)">
        <title>Whole genome assembly and annotation of the endangered Caribbean coral Acropora cervicornis.</title>
        <authorList>
            <person name="Selwyn J.D."/>
            <person name="Vollmer S.V."/>
        </authorList>
    </citation>
    <scope>NUCLEOTIDE SEQUENCE</scope>
    <source>
        <strain evidence="7">K2</strain>
    </source>
</reference>
<dbReference type="PANTHER" id="PTHR46182">
    <property type="entry name" value="FI19480P1"/>
    <property type="match status" value="1"/>
</dbReference>
<evidence type="ECO:0000256" key="3">
    <source>
        <dbReference type="ARBA" id="ARBA00023136"/>
    </source>
</evidence>
<dbReference type="GO" id="GO:0016020">
    <property type="term" value="C:membrane"/>
    <property type="evidence" value="ECO:0007669"/>
    <property type="project" value="UniProtKB-SubCell"/>
</dbReference>
<feature type="transmembrane region" description="Helical" evidence="5">
    <location>
        <begin position="6"/>
        <end position="26"/>
    </location>
</feature>
<dbReference type="Proteomes" id="UP001249851">
    <property type="component" value="Unassembled WGS sequence"/>
</dbReference>
<sequence>MESRLNLAHFLFLFSIFSITVGKLELIASHKTPCRKSSVNYNVTLSKGAKAGKYYKISSIDNMDDCVSNCCRSKRCDVAFMVNKNCYLVKCHNSDSCELKQSDNSKFDTMLSVVSKSNSKSIEGESKAGEPAIEENLQEKASGVETVEPFIQTGKTKRSKRSSDIIDMVVAVGCGTVAVAVGVAGVIVMTRRLIDNSKS</sequence>
<evidence type="ECO:0000256" key="1">
    <source>
        <dbReference type="ARBA" id="ARBA00004370"/>
    </source>
</evidence>
<dbReference type="GO" id="GO:0001764">
    <property type="term" value="P:neuron migration"/>
    <property type="evidence" value="ECO:0007669"/>
    <property type="project" value="TreeGrafter"/>
</dbReference>
<dbReference type="PANTHER" id="PTHR46182:SF2">
    <property type="entry name" value="FI19480P1"/>
    <property type="match status" value="1"/>
</dbReference>
<feature type="transmembrane region" description="Helical" evidence="5">
    <location>
        <begin position="165"/>
        <end position="189"/>
    </location>
</feature>
<dbReference type="Pfam" id="PF23597">
    <property type="entry name" value="KIAA0319_N"/>
    <property type="match status" value="1"/>
</dbReference>
<evidence type="ECO:0000313" key="7">
    <source>
        <dbReference type="EMBL" id="KAK2563743.1"/>
    </source>
</evidence>
<keyword evidence="8" id="KW-1185">Reference proteome</keyword>
<keyword evidence="3 5" id="KW-0472">Membrane</keyword>
<dbReference type="InterPro" id="IPR029865">
    <property type="entry name" value="KIAA0319-like"/>
</dbReference>
<evidence type="ECO:0000259" key="6">
    <source>
        <dbReference type="PROSITE" id="PS50986"/>
    </source>
</evidence>
<reference evidence="7" key="2">
    <citation type="journal article" date="2023" name="Science">
        <title>Genomic signatures of disease resistance in endangered staghorn corals.</title>
        <authorList>
            <person name="Vollmer S.V."/>
            <person name="Selwyn J.D."/>
            <person name="Despard B.A."/>
            <person name="Roesel C.L."/>
        </authorList>
    </citation>
    <scope>NUCLEOTIDE SEQUENCE</scope>
    <source>
        <strain evidence="7">K2</strain>
    </source>
</reference>
<dbReference type="PROSITE" id="PS50986">
    <property type="entry name" value="MANSC"/>
    <property type="match status" value="1"/>
</dbReference>
<dbReference type="SMART" id="SM00765">
    <property type="entry name" value="MANEC"/>
    <property type="match status" value="1"/>
</dbReference>
<comment type="subcellular location">
    <subcellularLocation>
        <location evidence="1">Membrane</location>
    </subcellularLocation>
</comment>
<organism evidence="7 8">
    <name type="scientific">Acropora cervicornis</name>
    <name type="common">Staghorn coral</name>
    <dbReference type="NCBI Taxonomy" id="6130"/>
    <lineage>
        <taxon>Eukaryota</taxon>
        <taxon>Metazoa</taxon>
        <taxon>Cnidaria</taxon>
        <taxon>Anthozoa</taxon>
        <taxon>Hexacorallia</taxon>
        <taxon>Scleractinia</taxon>
        <taxon>Astrocoeniina</taxon>
        <taxon>Acroporidae</taxon>
        <taxon>Acropora</taxon>
    </lineage>
</organism>
<comment type="caution">
    <text evidence="7">The sequence shown here is derived from an EMBL/GenBank/DDBJ whole genome shotgun (WGS) entry which is preliminary data.</text>
</comment>
<evidence type="ECO:0000256" key="5">
    <source>
        <dbReference type="SAM" id="Phobius"/>
    </source>
</evidence>
<keyword evidence="5" id="KW-0812">Transmembrane</keyword>
<proteinExistence type="predicted"/>
<dbReference type="AlphaFoldDB" id="A0AAD9QLX0"/>
<evidence type="ECO:0000256" key="2">
    <source>
        <dbReference type="ARBA" id="ARBA00022729"/>
    </source>
</evidence>
<evidence type="ECO:0000256" key="4">
    <source>
        <dbReference type="ARBA" id="ARBA00023180"/>
    </source>
</evidence>
<feature type="domain" description="MANSC" evidence="6">
    <location>
        <begin position="33"/>
        <end position="108"/>
    </location>
</feature>
<keyword evidence="4" id="KW-0325">Glycoprotein</keyword>
<accession>A0AAD9QLX0</accession>
<evidence type="ECO:0000313" key="8">
    <source>
        <dbReference type="Proteomes" id="UP001249851"/>
    </source>
</evidence>
<gene>
    <name evidence="7" type="ORF">P5673_012730</name>
</gene>